<name>L0DTJ4_THIND</name>
<dbReference type="RefSeq" id="WP_015257486.1">
    <property type="nucleotide sequence ID" value="NC_019902.2"/>
</dbReference>
<keyword evidence="3" id="KW-1185">Reference proteome</keyword>
<dbReference type="EMBL" id="CP003989">
    <property type="protein sequence ID" value="AGA32333.1"/>
    <property type="molecule type" value="Genomic_DNA"/>
</dbReference>
<dbReference type="AlphaFoldDB" id="L0DTJ4"/>
<accession>L0DTJ4</accession>
<sequence length="74" mass="8539">MSIKYELIVYWIVYWSEEDQAFVVEVPELPGCMADGSSYEEAIANAQRVIEDWIDTAQRLGRPIPEPKGRLMYA</sequence>
<gene>
    <name evidence="2" type="ordered locus">TVNIR_0633</name>
</gene>
<dbReference type="OrthoDB" id="9807959at2"/>
<evidence type="ECO:0000259" key="1">
    <source>
        <dbReference type="Pfam" id="PF15919"/>
    </source>
</evidence>
<protein>
    <submittedName>
        <fullName evidence="2">Uncharacterized protein family UPF0150</fullName>
    </submittedName>
</protein>
<feature type="domain" description="HicB-like antitoxin of toxin-antitoxin system" evidence="1">
    <location>
        <begin position="11"/>
        <end position="68"/>
    </location>
</feature>
<dbReference type="InterPro" id="IPR051404">
    <property type="entry name" value="TA_system_antitoxin"/>
</dbReference>
<dbReference type="Pfam" id="PF15919">
    <property type="entry name" value="HicB_lk_antitox"/>
    <property type="match status" value="1"/>
</dbReference>
<dbReference type="PANTHER" id="PTHR34504">
    <property type="entry name" value="ANTITOXIN HICB"/>
    <property type="match status" value="1"/>
</dbReference>
<evidence type="ECO:0000313" key="3">
    <source>
        <dbReference type="Proteomes" id="UP000010809"/>
    </source>
</evidence>
<dbReference type="InterPro" id="IPR035069">
    <property type="entry name" value="TTHA1013/TTHA0281-like"/>
</dbReference>
<dbReference type="PANTHER" id="PTHR34504:SF2">
    <property type="entry name" value="UPF0150 PROTEIN SSL0259"/>
    <property type="match status" value="1"/>
</dbReference>
<dbReference type="PATRIC" id="fig|1255043.3.peg.640"/>
<dbReference type="Gene3D" id="3.30.160.250">
    <property type="match status" value="1"/>
</dbReference>
<dbReference type="HOGENOM" id="CLU_114047_2_2_6"/>
<dbReference type="eggNOG" id="COG1598">
    <property type="taxonomic scope" value="Bacteria"/>
</dbReference>
<organism evidence="2 3">
    <name type="scientific">Thioalkalivibrio nitratireducens (strain DSM 14787 / UNIQEM 213 / ALEN2)</name>
    <dbReference type="NCBI Taxonomy" id="1255043"/>
    <lineage>
        <taxon>Bacteria</taxon>
        <taxon>Pseudomonadati</taxon>
        <taxon>Pseudomonadota</taxon>
        <taxon>Gammaproteobacteria</taxon>
        <taxon>Chromatiales</taxon>
        <taxon>Ectothiorhodospiraceae</taxon>
        <taxon>Thioalkalivibrio</taxon>
    </lineage>
</organism>
<proteinExistence type="predicted"/>
<dbReference type="InterPro" id="IPR031807">
    <property type="entry name" value="HicB-like"/>
</dbReference>
<evidence type="ECO:0000313" key="2">
    <source>
        <dbReference type="EMBL" id="AGA32333.1"/>
    </source>
</evidence>
<dbReference type="Proteomes" id="UP000010809">
    <property type="component" value="Chromosome"/>
</dbReference>
<dbReference type="STRING" id="1255043.TVNIR_0633"/>
<dbReference type="SUPFAM" id="SSF143100">
    <property type="entry name" value="TTHA1013/TTHA0281-like"/>
    <property type="match status" value="1"/>
</dbReference>
<dbReference type="KEGG" id="tni:TVNIR_0633"/>
<reference evidence="2" key="1">
    <citation type="submission" date="2015-12" db="EMBL/GenBank/DDBJ databases">
        <authorList>
            <person name="Tikhonova T.V."/>
            <person name="Pavlov A.R."/>
            <person name="Beletsky A.V."/>
            <person name="Mardanov A.V."/>
            <person name="Sorokin D.Y."/>
            <person name="Ravin N.V."/>
            <person name="Popov V.O."/>
        </authorList>
    </citation>
    <scope>NUCLEOTIDE SEQUENCE</scope>
    <source>
        <strain evidence="2">DSM 14787</strain>
    </source>
</reference>